<dbReference type="AlphaFoldDB" id="A0A4Y9YGZ1"/>
<comment type="caution">
    <text evidence="3">The sequence shown here is derived from an EMBL/GenBank/DDBJ whole genome shotgun (WGS) entry which is preliminary data.</text>
</comment>
<sequence>MRTTAFVVLLSLLSGPALLANAASAPSVSAIPTPPSRTLSRRTDSSRKGGHLLNPVDVNLKAIKGAPVVPMTNAQRLRRGLSPNRPSFYRSAQSLTARASPIPDPNPGCTTRTGTLLVSGAGVPSGAIVSRIPNDFGEYGITTDAADALQVQYADCGNNQPVDLVTLNGIADFNFFGGITGFASTSPDLDPGSTNYAYIGGVTPKDIESAIWRVNGADGAVTAQWFNSDGGMPATDIVYYEPEDFLLLSGDAAAFEAEYGASGVVALTFIQV</sequence>
<feature type="region of interest" description="Disordered" evidence="1">
    <location>
        <begin position="24"/>
        <end position="52"/>
    </location>
</feature>
<accession>A0A4Y9YGZ1</accession>
<proteinExistence type="predicted"/>
<feature type="signal peptide" evidence="2">
    <location>
        <begin position="1"/>
        <end position="19"/>
    </location>
</feature>
<dbReference type="STRING" id="34475.A0A4Y9YGZ1"/>
<dbReference type="Proteomes" id="UP000298390">
    <property type="component" value="Unassembled WGS sequence"/>
</dbReference>
<evidence type="ECO:0000313" key="3">
    <source>
        <dbReference type="EMBL" id="TFY61392.1"/>
    </source>
</evidence>
<protein>
    <submittedName>
        <fullName evidence="3">Uncharacterized protein</fullName>
    </submittedName>
</protein>
<reference evidence="3 4" key="1">
    <citation type="submission" date="2019-01" db="EMBL/GenBank/DDBJ databases">
        <title>Genome sequencing of the rare red list fungi Fomitopsis rosea.</title>
        <authorList>
            <person name="Buettner E."/>
            <person name="Kellner H."/>
        </authorList>
    </citation>
    <scope>NUCLEOTIDE SEQUENCE [LARGE SCALE GENOMIC DNA]</scope>
    <source>
        <strain evidence="3 4">DSM 105464</strain>
    </source>
</reference>
<keyword evidence="2" id="KW-0732">Signal</keyword>
<name>A0A4Y9YGZ1_9APHY</name>
<organism evidence="3 4">
    <name type="scientific">Rhodofomes roseus</name>
    <dbReference type="NCBI Taxonomy" id="34475"/>
    <lineage>
        <taxon>Eukaryota</taxon>
        <taxon>Fungi</taxon>
        <taxon>Dikarya</taxon>
        <taxon>Basidiomycota</taxon>
        <taxon>Agaricomycotina</taxon>
        <taxon>Agaricomycetes</taxon>
        <taxon>Polyporales</taxon>
        <taxon>Rhodofomes</taxon>
    </lineage>
</organism>
<gene>
    <name evidence="3" type="ORF">EVJ58_g4535</name>
</gene>
<dbReference type="EMBL" id="SEKV01000209">
    <property type="protein sequence ID" value="TFY61392.1"/>
    <property type="molecule type" value="Genomic_DNA"/>
</dbReference>
<evidence type="ECO:0000256" key="1">
    <source>
        <dbReference type="SAM" id="MobiDB-lite"/>
    </source>
</evidence>
<evidence type="ECO:0000313" key="4">
    <source>
        <dbReference type="Proteomes" id="UP000298390"/>
    </source>
</evidence>
<evidence type="ECO:0000256" key="2">
    <source>
        <dbReference type="SAM" id="SignalP"/>
    </source>
</evidence>
<feature type="chain" id="PRO_5021464081" evidence="2">
    <location>
        <begin position="20"/>
        <end position="272"/>
    </location>
</feature>